<gene>
    <name evidence="1" type="ORF">CY0110_18332</name>
</gene>
<comment type="caution">
    <text evidence="1">The sequence shown here is derived from an EMBL/GenBank/DDBJ whole genome shotgun (WGS) entry which is preliminary data.</text>
</comment>
<dbReference type="Proteomes" id="UP000003781">
    <property type="component" value="Unassembled WGS sequence"/>
</dbReference>
<protein>
    <submittedName>
        <fullName evidence="1">Uncharacterized protein</fullName>
    </submittedName>
</protein>
<dbReference type="EMBL" id="AAXW01000002">
    <property type="protein sequence ID" value="EAZ93780.1"/>
    <property type="molecule type" value="Genomic_DNA"/>
</dbReference>
<sequence>MQRRFHEDHLSNDLLIHCRLH</sequence>
<evidence type="ECO:0000313" key="2">
    <source>
        <dbReference type="Proteomes" id="UP000003781"/>
    </source>
</evidence>
<organism evidence="1 2">
    <name type="scientific">Crocosphaera chwakensis CCY0110</name>
    <dbReference type="NCBI Taxonomy" id="391612"/>
    <lineage>
        <taxon>Bacteria</taxon>
        <taxon>Bacillati</taxon>
        <taxon>Cyanobacteriota</taxon>
        <taxon>Cyanophyceae</taxon>
        <taxon>Oscillatoriophycideae</taxon>
        <taxon>Chroococcales</taxon>
        <taxon>Aphanothecaceae</taxon>
        <taxon>Crocosphaera</taxon>
        <taxon>Crocosphaera chwakensis</taxon>
    </lineage>
</organism>
<reference evidence="1 2" key="1">
    <citation type="submission" date="2007-03" db="EMBL/GenBank/DDBJ databases">
        <authorList>
            <person name="Stal L."/>
            <person name="Ferriera S."/>
            <person name="Johnson J."/>
            <person name="Kravitz S."/>
            <person name="Beeson K."/>
            <person name="Sutton G."/>
            <person name="Rogers Y.-H."/>
            <person name="Friedman R."/>
            <person name="Frazier M."/>
            <person name="Venter J.C."/>
        </authorList>
    </citation>
    <scope>NUCLEOTIDE SEQUENCE [LARGE SCALE GENOMIC DNA]</scope>
    <source>
        <strain evidence="1 2">CCY0110</strain>
    </source>
</reference>
<keyword evidence="2" id="KW-1185">Reference proteome</keyword>
<proteinExistence type="predicted"/>
<evidence type="ECO:0000313" key="1">
    <source>
        <dbReference type="EMBL" id="EAZ93780.1"/>
    </source>
</evidence>
<accession>A3IIZ8</accession>
<name>A3IIZ8_9CHRO</name>
<dbReference type="AlphaFoldDB" id="A3IIZ8"/>